<keyword evidence="3" id="KW-1185">Reference proteome</keyword>
<accession>A0AAV8V4M2</accession>
<protein>
    <submittedName>
        <fullName evidence="2">Uncharacterized protein</fullName>
    </submittedName>
</protein>
<sequence length="85" mass="9243">MTEMIPLLEESETTTSQEMQERIILEPEMELTRYTGSRGKDVLHGEMGDDGNDDLNGAGGDYVVKGNDGSDVLDGSYGSHGLYVD</sequence>
<feature type="region of interest" description="Disordered" evidence="1">
    <location>
        <begin position="40"/>
        <end position="62"/>
    </location>
</feature>
<dbReference type="EMBL" id="JAMWBK010000001">
    <property type="protein sequence ID" value="KAJ8908607.1"/>
    <property type="molecule type" value="Genomic_DNA"/>
</dbReference>
<dbReference type="SUPFAM" id="SSF51120">
    <property type="entry name" value="beta-Roll"/>
    <property type="match status" value="1"/>
</dbReference>
<evidence type="ECO:0000256" key="1">
    <source>
        <dbReference type="SAM" id="MobiDB-lite"/>
    </source>
</evidence>
<comment type="caution">
    <text evidence="2">The sequence shown here is derived from an EMBL/GenBank/DDBJ whole genome shotgun (WGS) entry which is preliminary data.</text>
</comment>
<dbReference type="Proteomes" id="UP001157974">
    <property type="component" value="Unassembled WGS sequence"/>
</dbReference>
<proteinExistence type="predicted"/>
<evidence type="ECO:0000313" key="2">
    <source>
        <dbReference type="EMBL" id="KAJ8908607.1"/>
    </source>
</evidence>
<dbReference type="InterPro" id="IPR011049">
    <property type="entry name" value="Serralysin-like_metalloprot_C"/>
</dbReference>
<evidence type="ECO:0000313" key="3">
    <source>
        <dbReference type="Proteomes" id="UP001157974"/>
    </source>
</evidence>
<gene>
    <name evidence="2" type="ORF">NDN08_005312</name>
</gene>
<name>A0AAV8V4M2_9RHOD</name>
<organism evidence="2 3">
    <name type="scientific">Rhodosorus marinus</name>
    <dbReference type="NCBI Taxonomy" id="101924"/>
    <lineage>
        <taxon>Eukaryota</taxon>
        <taxon>Rhodophyta</taxon>
        <taxon>Stylonematophyceae</taxon>
        <taxon>Stylonematales</taxon>
        <taxon>Stylonemataceae</taxon>
        <taxon>Rhodosorus</taxon>
    </lineage>
</organism>
<dbReference type="Gene3D" id="2.150.10.10">
    <property type="entry name" value="Serralysin-like metalloprotease, C-terminal"/>
    <property type="match status" value="1"/>
</dbReference>
<dbReference type="AlphaFoldDB" id="A0AAV8V4M2"/>
<reference evidence="2 3" key="1">
    <citation type="journal article" date="2023" name="Nat. Commun.">
        <title>Origin of minicircular mitochondrial genomes in red algae.</title>
        <authorList>
            <person name="Lee Y."/>
            <person name="Cho C.H."/>
            <person name="Lee Y.M."/>
            <person name="Park S.I."/>
            <person name="Yang J.H."/>
            <person name="West J.A."/>
            <person name="Bhattacharya D."/>
            <person name="Yoon H.S."/>
        </authorList>
    </citation>
    <scope>NUCLEOTIDE SEQUENCE [LARGE SCALE GENOMIC DNA]</scope>
    <source>
        <strain evidence="2 3">CCMP1338</strain>
        <tissue evidence="2">Whole cell</tissue>
    </source>
</reference>